<dbReference type="PROSITE" id="PS50871">
    <property type="entry name" value="C1Q"/>
    <property type="match status" value="1"/>
</dbReference>
<evidence type="ECO:0000256" key="1">
    <source>
        <dbReference type="ARBA" id="ARBA00004613"/>
    </source>
</evidence>
<dbReference type="STRING" id="37653.A0A0L8I0M5"/>
<gene>
    <name evidence="8" type="ORF">OCBIM_22039751mg</name>
</gene>
<feature type="chain" id="PRO_5005584088" description="C1q domain-containing protein" evidence="6">
    <location>
        <begin position="25"/>
        <end position="265"/>
    </location>
</feature>
<feature type="signal peptide" evidence="6">
    <location>
        <begin position="1"/>
        <end position="24"/>
    </location>
</feature>
<accession>A0A0L8I0M5</accession>
<evidence type="ECO:0000256" key="4">
    <source>
        <dbReference type="ARBA" id="ARBA00023119"/>
    </source>
</evidence>
<evidence type="ECO:0000256" key="6">
    <source>
        <dbReference type="SAM" id="SignalP"/>
    </source>
</evidence>
<dbReference type="SUPFAM" id="SSF49842">
    <property type="entry name" value="TNF-like"/>
    <property type="match status" value="1"/>
</dbReference>
<dbReference type="KEGG" id="obi:106867432"/>
<keyword evidence="3 6" id="KW-0732">Signal</keyword>
<dbReference type="Pfam" id="PF01391">
    <property type="entry name" value="Collagen"/>
    <property type="match status" value="1"/>
</dbReference>
<feature type="compositionally biased region" description="Gly residues" evidence="5">
    <location>
        <begin position="104"/>
        <end position="113"/>
    </location>
</feature>
<organism evidence="8">
    <name type="scientific">Octopus bimaculoides</name>
    <name type="common">California two-spotted octopus</name>
    <dbReference type="NCBI Taxonomy" id="37653"/>
    <lineage>
        <taxon>Eukaryota</taxon>
        <taxon>Metazoa</taxon>
        <taxon>Spiralia</taxon>
        <taxon>Lophotrochozoa</taxon>
        <taxon>Mollusca</taxon>
        <taxon>Cephalopoda</taxon>
        <taxon>Coleoidea</taxon>
        <taxon>Octopodiformes</taxon>
        <taxon>Octopoda</taxon>
        <taxon>Incirrata</taxon>
        <taxon>Octopodidae</taxon>
        <taxon>Octopus</taxon>
    </lineage>
</organism>
<reference evidence="8" key="1">
    <citation type="submission" date="2015-07" db="EMBL/GenBank/DDBJ databases">
        <title>MeaNS - Measles Nucleotide Surveillance Program.</title>
        <authorList>
            <person name="Tran T."/>
            <person name="Druce J."/>
        </authorList>
    </citation>
    <scope>NUCLEOTIDE SEQUENCE</scope>
    <source>
        <strain evidence="8">UCB-OBI-ISO-001</strain>
        <tissue evidence="8">Gonad</tissue>
    </source>
</reference>
<dbReference type="Pfam" id="PF00386">
    <property type="entry name" value="C1q"/>
    <property type="match status" value="1"/>
</dbReference>
<dbReference type="OrthoDB" id="6144194at2759"/>
<dbReference type="InterPro" id="IPR008983">
    <property type="entry name" value="Tumour_necrosis_fac-like_dom"/>
</dbReference>
<comment type="subcellular location">
    <subcellularLocation>
        <location evidence="1">Secreted</location>
    </subcellularLocation>
</comment>
<dbReference type="SMART" id="SM00110">
    <property type="entry name" value="C1Q"/>
    <property type="match status" value="1"/>
</dbReference>
<dbReference type="OMA" id="AYGWIML"/>
<dbReference type="GO" id="GO:0005576">
    <property type="term" value="C:extracellular region"/>
    <property type="evidence" value="ECO:0007669"/>
    <property type="project" value="UniProtKB-SubCell"/>
</dbReference>
<evidence type="ECO:0000256" key="3">
    <source>
        <dbReference type="ARBA" id="ARBA00022729"/>
    </source>
</evidence>
<sequence>MEHTFGLKLSSLTWLLAMHIQVVASGTHAYLQDKECKCCVGQTGPSGVPGIPGLQGAMGIEGQKGERGEHGPQGPFGLKGESGALGPTGEKGSRGRKGQKGEIGTNGGEGIKGAMGPRGYPGYKGDRGEKGLSSKPSKRIAFSASRTTKLGRVLQDTIVTFNNIFVNIGDNFDIYTSHFVCQLNGTYLFTAHIMGQNKIDAFAWLMVNNQHQLPLHGDGRAGFGSSSNTIILNLNVDDHVWIQLSKDSALLNDYSTFSGFLIFEN</sequence>
<keyword evidence="4" id="KW-0176">Collagen</keyword>
<protein>
    <recommendedName>
        <fullName evidence="7">C1q domain-containing protein</fullName>
    </recommendedName>
</protein>
<dbReference type="InterPro" id="IPR050392">
    <property type="entry name" value="Collagen/C1q_domain"/>
</dbReference>
<dbReference type="PANTHER" id="PTHR15427">
    <property type="entry name" value="EMILIN ELASTIN MICROFIBRIL INTERFACE-LOCATED PROTEIN ELASTIN MICROFIBRIL INTERFACER"/>
    <property type="match status" value="1"/>
</dbReference>
<proteinExistence type="predicted"/>
<dbReference type="Gene3D" id="2.60.120.40">
    <property type="match status" value="1"/>
</dbReference>
<evidence type="ECO:0000256" key="5">
    <source>
        <dbReference type="SAM" id="MobiDB-lite"/>
    </source>
</evidence>
<evidence type="ECO:0000256" key="2">
    <source>
        <dbReference type="ARBA" id="ARBA00022525"/>
    </source>
</evidence>
<name>A0A0L8I0M5_OCTBM</name>
<feature type="region of interest" description="Disordered" evidence="5">
    <location>
        <begin position="63"/>
        <end position="136"/>
    </location>
</feature>
<feature type="domain" description="C1q" evidence="7">
    <location>
        <begin position="135"/>
        <end position="265"/>
    </location>
</feature>
<keyword evidence="2" id="KW-0964">Secreted</keyword>
<dbReference type="InterPro" id="IPR001073">
    <property type="entry name" value="C1q_dom"/>
</dbReference>
<dbReference type="AlphaFoldDB" id="A0A0L8I0M5"/>
<dbReference type="PANTHER" id="PTHR15427:SF52">
    <property type="entry name" value="C1Q DOMAIN-CONTAINING PROTEIN"/>
    <property type="match status" value="1"/>
</dbReference>
<evidence type="ECO:0000259" key="7">
    <source>
        <dbReference type="PROSITE" id="PS50871"/>
    </source>
</evidence>
<evidence type="ECO:0000313" key="8">
    <source>
        <dbReference type="EMBL" id="KOF95022.1"/>
    </source>
</evidence>
<dbReference type="InterPro" id="IPR008160">
    <property type="entry name" value="Collagen"/>
</dbReference>
<dbReference type="EMBL" id="KQ416821">
    <property type="protein sequence ID" value="KOF95022.1"/>
    <property type="molecule type" value="Genomic_DNA"/>
</dbReference>
<dbReference type="PRINTS" id="PR00007">
    <property type="entry name" value="COMPLEMNTC1Q"/>
</dbReference>